<dbReference type="Proteomes" id="UP000295515">
    <property type="component" value="Unassembled WGS sequence"/>
</dbReference>
<feature type="transmembrane region" description="Helical" evidence="6">
    <location>
        <begin position="172"/>
        <end position="190"/>
    </location>
</feature>
<dbReference type="AlphaFoldDB" id="A0A4R3Z7F9"/>
<keyword evidence="4 6" id="KW-1133">Transmembrane helix</keyword>
<keyword evidence="3 6" id="KW-0812">Transmembrane</keyword>
<keyword evidence="9" id="KW-1185">Reference proteome</keyword>
<keyword evidence="5 6" id="KW-0472">Membrane</keyword>
<keyword evidence="2" id="KW-1003">Cell membrane</keyword>
<dbReference type="Pfam" id="PF10035">
    <property type="entry name" value="DUF2179"/>
    <property type="match status" value="1"/>
</dbReference>
<evidence type="ECO:0000256" key="4">
    <source>
        <dbReference type="ARBA" id="ARBA00022989"/>
    </source>
</evidence>
<dbReference type="GO" id="GO:0005886">
    <property type="term" value="C:plasma membrane"/>
    <property type="evidence" value="ECO:0007669"/>
    <property type="project" value="UniProtKB-SubCell"/>
</dbReference>
<protein>
    <submittedName>
        <fullName evidence="8">Uncharacterized membrane-anchored protein YitT (DUF2179 family)</fullName>
    </submittedName>
</protein>
<evidence type="ECO:0000256" key="2">
    <source>
        <dbReference type="ARBA" id="ARBA00022475"/>
    </source>
</evidence>
<feature type="domain" description="DUF2179" evidence="7">
    <location>
        <begin position="220"/>
        <end position="273"/>
    </location>
</feature>
<feature type="transmembrane region" description="Helical" evidence="6">
    <location>
        <begin position="105"/>
        <end position="124"/>
    </location>
</feature>
<evidence type="ECO:0000256" key="1">
    <source>
        <dbReference type="ARBA" id="ARBA00004651"/>
    </source>
</evidence>
<dbReference type="Gene3D" id="3.30.70.120">
    <property type="match status" value="1"/>
</dbReference>
<dbReference type="PANTHER" id="PTHR33545">
    <property type="entry name" value="UPF0750 MEMBRANE PROTEIN YITT-RELATED"/>
    <property type="match status" value="1"/>
</dbReference>
<proteinExistence type="predicted"/>
<gene>
    <name evidence="8" type="ORF">EDD60_10349</name>
</gene>
<dbReference type="InterPro" id="IPR015867">
    <property type="entry name" value="N-reg_PII/ATP_PRibTrfase_C"/>
</dbReference>
<feature type="transmembrane region" description="Helical" evidence="6">
    <location>
        <begin position="31"/>
        <end position="49"/>
    </location>
</feature>
<evidence type="ECO:0000313" key="8">
    <source>
        <dbReference type="EMBL" id="TCW01595.1"/>
    </source>
</evidence>
<dbReference type="InterPro" id="IPR019264">
    <property type="entry name" value="DUF2179"/>
</dbReference>
<dbReference type="Pfam" id="PF02588">
    <property type="entry name" value="YitT_membrane"/>
    <property type="match status" value="1"/>
</dbReference>
<feature type="transmembrane region" description="Helical" evidence="6">
    <location>
        <begin position="7"/>
        <end position="25"/>
    </location>
</feature>
<evidence type="ECO:0000313" key="9">
    <source>
        <dbReference type="Proteomes" id="UP000295515"/>
    </source>
</evidence>
<evidence type="ECO:0000259" key="7">
    <source>
        <dbReference type="Pfam" id="PF10035"/>
    </source>
</evidence>
<feature type="transmembrane region" description="Helical" evidence="6">
    <location>
        <begin position="61"/>
        <end position="85"/>
    </location>
</feature>
<comment type="caution">
    <text evidence="8">The sequence shown here is derived from an EMBL/GenBank/DDBJ whole genome shotgun (WGS) entry which is preliminary data.</text>
</comment>
<dbReference type="PIRSF" id="PIRSF006483">
    <property type="entry name" value="Membrane_protein_YitT"/>
    <property type="match status" value="1"/>
</dbReference>
<dbReference type="EMBL" id="SMCQ01000003">
    <property type="protein sequence ID" value="TCW01595.1"/>
    <property type="molecule type" value="Genomic_DNA"/>
</dbReference>
<evidence type="ECO:0000256" key="6">
    <source>
        <dbReference type="SAM" id="Phobius"/>
    </source>
</evidence>
<name>A0A4R3Z7F9_9FIRM</name>
<sequence>MKQKLLHLVYIVVGNILIAFALSTLLLENHIIAGGVSGIGIVLNHYFGLSISMSVGLINVVLFLLGLLFLGKVFAMTTLVSTFLFPMVLQFFESQSMFHHYLNDPLLACIIAGCLIGVGIGFVLKANASTGGVDILAILLNKKFGLPVHIVLNCIDLSVLVLQISFNDPTHVIYGIVTVMITAVMLNKTLSSGTSLMQLVVMSDHYEEIKNMILHTHDAGVTLLASEKGYTKESSKIVLSILPYRKLPVIKEMINQIDPLAFMIVSHVDEVGGKGFTLEKRN</sequence>
<accession>A0A4R3Z7F9</accession>
<dbReference type="InterPro" id="IPR051461">
    <property type="entry name" value="UPF0750_membrane"/>
</dbReference>
<dbReference type="CDD" id="cd16380">
    <property type="entry name" value="YitT_C"/>
    <property type="match status" value="1"/>
</dbReference>
<reference evidence="8 9" key="1">
    <citation type="submission" date="2019-03" db="EMBL/GenBank/DDBJ databases">
        <title>Genomic Encyclopedia of Type Strains, Phase IV (KMG-IV): sequencing the most valuable type-strain genomes for metagenomic binning, comparative biology and taxonomic classification.</title>
        <authorList>
            <person name="Goeker M."/>
        </authorList>
    </citation>
    <scope>NUCLEOTIDE SEQUENCE [LARGE SCALE GENOMIC DNA]</scope>
    <source>
        <strain evidence="8 9">DSM 29487</strain>
    </source>
</reference>
<dbReference type="GeneID" id="98914536"/>
<organism evidence="8 9">
    <name type="scientific">Longibaculum muris</name>
    <dbReference type="NCBI Taxonomy" id="1796628"/>
    <lineage>
        <taxon>Bacteria</taxon>
        <taxon>Bacillati</taxon>
        <taxon>Bacillota</taxon>
        <taxon>Erysipelotrichia</taxon>
        <taxon>Erysipelotrichales</taxon>
        <taxon>Coprobacillaceae</taxon>
        <taxon>Longibaculum</taxon>
    </lineage>
</organism>
<comment type="subcellular location">
    <subcellularLocation>
        <location evidence="1">Cell membrane</location>
        <topology evidence="1">Multi-pass membrane protein</topology>
    </subcellularLocation>
</comment>
<dbReference type="InterPro" id="IPR003740">
    <property type="entry name" value="YitT"/>
</dbReference>
<evidence type="ECO:0000256" key="3">
    <source>
        <dbReference type="ARBA" id="ARBA00022692"/>
    </source>
</evidence>
<dbReference type="PANTHER" id="PTHR33545:SF5">
    <property type="entry name" value="UPF0750 MEMBRANE PROTEIN YITT"/>
    <property type="match status" value="1"/>
</dbReference>
<evidence type="ECO:0000256" key="5">
    <source>
        <dbReference type="ARBA" id="ARBA00023136"/>
    </source>
</evidence>
<feature type="transmembrane region" description="Helical" evidence="6">
    <location>
        <begin position="144"/>
        <end position="166"/>
    </location>
</feature>
<dbReference type="RefSeq" id="WP_066448866.1">
    <property type="nucleotide sequence ID" value="NZ_CAUWFI010000004.1"/>
</dbReference>